<evidence type="ECO:0000256" key="3">
    <source>
        <dbReference type="ARBA" id="ARBA00016584"/>
    </source>
</evidence>
<evidence type="ECO:0000256" key="1">
    <source>
        <dbReference type="ARBA" id="ARBA00004115"/>
    </source>
</evidence>
<dbReference type="Pfam" id="PF06682">
    <property type="entry name" value="SARAF"/>
    <property type="match status" value="1"/>
</dbReference>
<feature type="region of interest" description="Disordered" evidence="14">
    <location>
        <begin position="160"/>
        <end position="221"/>
    </location>
</feature>
<comment type="similarity">
    <text evidence="2">Belongs to the SARAF family.</text>
</comment>
<gene>
    <name evidence="16" type="ORF">BD626DRAFT_491139</name>
</gene>
<keyword evidence="6 15" id="KW-0812">Transmembrane</keyword>
<accession>A0A550CHF4</accession>
<evidence type="ECO:0000256" key="6">
    <source>
        <dbReference type="ARBA" id="ARBA00022692"/>
    </source>
</evidence>
<keyword evidence="4" id="KW-0813">Transport</keyword>
<evidence type="ECO:0000256" key="7">
    <source>
        <dbReference type="ARBA" id="ARBA00022729"/>
    </source>
</evidence>
<evidence type="ECO:0000313" key="16">
    <source>
        <dbReference type="EMBL" id="TRM64220.1"/>
    </source>
</evidence>
<dbReference type="Proteomes" id="UP000320762">
    <property type="component" value="Unassembled WGS sequence"/>
</dbReference>
<dbReference type="GO" id="GO:2001256">
    <property type="term" value="P:regulation of store-operated calcium entry"/>
    <property type="evidence" value="ECO:0007669"/>
    <property type="project" value="InterPro"/>
</dbReference>
<feature type="compositionally biased region" description="Gly residues" evidence="14">
    <location>
        <begin position="170"/>
        <end position="182"/>
    </location>
</feature>
<dbReference type="InterPro" id="IPR009567">
    <property type="entry name" value="SARAF"/>
</dbReference>
<feature type="compositionally biased region" description="Basic and acidic residues" evidence="14">
    <location>
        <begin position="235"/>
        <end position="254"/>
    </location>
</feature>
<organism evidence="16 17">
    <name type="scientific">Schizophyllum amplum</name>
    <dbReference type="NCBI Taxonomy" id="97359"/>
    <lineage>
        <taxon>Eukaryota</taxon>
        <taxon>Fungi</taxon>
        <taxon>Dikarya</taxon>
        <taxon>Basidiomycota</taxon>
        <taxon>Agaricomycotina</taxon>
        <taxon>Agaricomycetes</taxon>
        <taxon>Agaricomycetidae</taxon>
        <taxon>Agaricales</taxon>
        <taxon>Schizophyllaceae</taxon>
        <taxon>Schizophyllum</taxon>
    </lineage>
</organism>
<evidence type="ECO:0000256" key="2">
    <source>
        <dbReference type="ARBA" id="ARBA00006833"/>
    </source>
</evidence>
<dbReference type="OrthoDB" id="20303at2759"/>
<evidence type="ECO:0000313" key="17">
    <source>
        <dbReference type="Proteomes" id="UP000320762"/>
    </source>
</evidence>
<keyword evidence="9" id="KW-0106">Calcium</keyword>
<evidence type="ECO:0000256" key="14">
    <source>
        <dbReference type="SAM" id="MobiDB-lite"/>
    </source>
</evidence>
<reference evidence="16 17" key="1">
    <citation type="journal article" date="2019" name="New Phytol.">
        <title>Comparative genomics reveals unique wood-decay strategies and fruiting body development in the Schizophyllaceae.</title>
        <authorList>
            <person name="Almasi E."/>
            <person name="Sahu N."/>
            <person name="Krizsan K."/>
            <person name="Balint B."/>
            <person name="Kovacs G.M."/>
            <person name="Kiss B."/>
            <person name="Cseklye J."/>
            <person name="Drula E."/>
            <person name="Henrissat B."/>
            <person name="Nagy I."/>
            <person name="Chovatia M."/>
            <person name="Adam C."/>
            <person name="LaButti K."/>
            <person name="Lipzen A."/>
            <person name="Riley R."/>
            <person name="Grigoriev I.V."/>
            <person name="Nagy L.G."/>
        </authorList>
    </citation>
    <scope>NUCLEOTIDE SEQUENCE [LARGE SCALE GENOMIC DNA]</scope>
    <source>
        <strain evidence="16 17">NL-1724</strain>
    </source>
</reference>
<evidence type="ECO:0000256" key="8">
    <source>
        <dbReference type="ARBA" id="ARBA00022824"/>
    </source>
</evidence>
<comment type="subcellular location">
    <subcellularLocation>
        <location evidence="1">Endoplasmic reticulum membrane</location>
        <topology evidence="1">Single-pass type I membrane protein</topology>
    </subcellularLocation>
</comment>
<sequence>MSRDRLLLESIPALTFYAGEETVARRSDPIPQLTCIGNPCKLYQPEVVRCENIGGKGTEVEWKCQADLPEALRFGRVDVSCEGYSRPGDSHVLKGSCGLQYRLVQIPGTLRNEDEGWSNKLNTFSETTDVFTLVFNIVWCGLLVFMLYHLLSSCFRGRQDRAPPADGARPGEGGDGRPGGWLPGFDDRDDRFDSPPPYSKYTSAPNAPAAQQGPGWGQLLTGAAAGGLASHLWNRRQEQQRPRQAWDWETDRTHTAPRTRASPRARTSWFDSDDRGEGSSSGTMRTSTGLGGSSVR</sequence>
<keyword evidence="10 15" id="KW-1133">Transmembrane helix</keyword>
<evidence type="ECO:0000256" key="5">
    <source>
        <dbReference type="ARBA" id="ARBA00022568"/>
    </source>
</evidence>
<dbReference type="GO" id="GO:0005789">
    <property type="term" value="C:endoplasmic reticulum membrane"/>
    <property type="evidence" value="ECO:0007669"/>
    <property type="project" value="UniProtKB-SubCell"/>
</dbReference>
<keyword evidence="17" id="KW-1185">Reference proteome</keyword>
<evidence type="ECO:0000256" key="15">
    <source>
        <dbReference type="SAM" id="Phobius"/>
    </source>
</evidence>
<keyword evidence="7" id="KW-0732">Signal</keyword>
<keyword evidence="5" id="KW-0109">Calcium transport</keyword>
<dbReference type="STRING" id="97359.A0A550CHF4"/>
<proteinExistence type="inferred from homology"/>
<dbReference type="AlphaFoldDB" id="A0A550CHF4"/>
<evidence type="ECO:0000256" key="4">
    <source>
        <dbReference type="ARBA" id="ARBA00022448"/>
    </source>
</evidence>
<feature type="region of interest" description="Disordered" evidence="14">
    <location>
        <begin position="235"/>
        <end position="296"/>
    </location>
</feature>
<evidence type="ECO:0000256" key="13">
    <source>
        <dbReference type="ARBA" id="ARBA00031116"/>
    </source>
</evidence>
<evidence type="ECO:0000256" key="11">
    <source>
        <dbReference type="ARBA" id="ARBA00023065"/>
    </source>
</evidence>
<evidence type="ECO:0000256" key="9">
    <source>
        <dbReference type="ARBA" id="ARBA00022837"/>
    </source>
</evidence>
<dbReference type="EMBL" id="VDMD01000007">
    <property type="protein sequence ID" value="TRM64220.1"/>
    <property type="molecule type" value="Genomic_DNA"/>
</dbReference>
<keyword evidence="11" id="KW-0406">Ion transport</keyword>
<name>A0A550CHF4_9AGAR</name>
<comment type="caution">
    <text evidence="16">The sequence shown here is derived from an EMBL/GenBank/DDBJ whole genome shotgun (WGS) entry which is preliminary data.</text>
</comment>
<keyword evidence="8" id="KW-0256">Endoplasmic reticulum</keyword>
<evidence type="ECO:0000256" key="10">
    <source>
        <dbReference type="ARBA" id="ARBA00022989"/>
    </source>
</evidence>
<evidence type="ECO:0000256" key="12">
    <source>
        <dbReference type="ARBA" id="ARBA00023136"/>
    </source>
</evidence>
<feature type="transmembrane region" description="Helical" evidence="15">
    <location>
        <begin position="130"/>
        <end position="151"/>
    </location>
</feature>
<feature type="compositionally biased region" description="Low complexity" evidence="14">
    <location>
        <begin position="278"/>
        <end position="288"/>
    </location>
</feature>
<protein>
    <recommendedName>
        <fullName evidence="3">Store-operated calcium entry-associated regulatory factor</fullName>
    </recommendedName>
    <alternativeName>
        <fullName evidence="13">Transmembrane protein 66</fullName>
    </alternativeName>
</protein>
<dbReference type="PANTHER" id="PTHR15929:SF0">
    <property type="entry name" value="STORE-OPERATED CALCIUM ENTRY-ASSOCIATED REGULATORY FACTOR"/>
    <property type="match status" value="1"/>
</dbReference>
<keyword evidence="12 15" id="KW-0472">Membrane</keyword>
<dbReference type="PANTHER" id="PTHR15929">
    <property type="entry name" value="STORE-OPERATED CALCIUM ENTRY-ASSOCIATED REGULATORY FACTOR"/>
    <property type="match status" value="1"/>
</dbReference>
<feature type="compositionally biased region" description="Low complexity" evidence="14">
    <location>
        <begin position="204"/>
        <end position="221"/>
    </location>
</feature>
<dbReference type="GO" id="GO:0006816">
    <property type="term" value="P:calcium ion transport"/>
    <property type="evidence" value="ECO:0007669"/>
    <property type="project" value="UniProtKB-KW"/>
</dbReference>